<feature type="chain" id="PRO_5042273525" description="Secreted protein" evidence="1">
    <location>
        <begin position="21"/>
        <end position="84"/>
    </location>
</feature>
<accession>A0AAD4HSV4</accession>
<sequence length="84" mass="9407">MVLWLRPALSWCVFSSSAFSRLLSCLPDADGALAVSRFQLLDLNDGGASATSYSHRTLMMGKIMRSGRIERTMRPEETTFYSKL</sequence>
<evidence type="ECO:0000313" key="3">
    <source>
        <dbReference type="Proteomes" id="UP001195769"/>
    </source>
</evidence>
<dbReference type="EMBL" id="JABBWK010000005">
    <property type="protein sequence ID" value="KAG1906254.1"/>
    <property type="molecule type" value="Genomic_DNA"/>
</dbReference>
<evidence type="ECO:0008006" key="4">
    <source>
        <dbReference type="Google" id="ProtNLM"/>
    </source>
</evidence>
<keyword evidence="3" id="KW-1185">Reference proteome</keyword>
<dbReference type="Proteomes" id="UP001195769">
    <property type="component" value="Unassembled WGS sequence"/>
</dbReference>
<dbReference type="AlphaFoldDB" id="A0AAD4HSV4"/>
<proteinExistence type="predicted"/>
<dbReference type="RefSeq" id="XP_041231829.1">
    <property type="nucleotide sequence ID" value="XM_041360360.1"/>
</dbReference>
<evidence type="ECO:0000256" key="1">
    <source>
        <dbReference type="SAM" id="SignalP"/>
    </source>
</evidence>
<evidence type="ECO:0000313" key="2">
    <source>
        <dbReference type="EMBL" id="KAG1906254.1"/>
    </source>
</evidence>
<keyword evidence="1" id="KW-0732">Signal</keyword>
<gene>
    <name evidence="2" type="ORF">F5891DRAFT_1004721</name>
</gene>
<organism evidence="2 3">
    <name type="scientific">Suillus fuscotomentosus</name>
    <dbReference type="NCBI Taxonomy" id="1912939"/>
    <lineage>
        <taxon>Eukaryota</taxon>
        <taxon>Fungi</taxon>
        <taxon>Dikarya</taxon>
        <taxon>Basidiomycota</taxon>
        <taxon>Agaricomycotina</taxon>
        <taxon>Agaricomycetes</taxon>
        <taxon>Agaricomycetidae</taxon>
        <taxon>Boletales</taxon>
        <taxon>Suillineae</taxon>
        <taxon>Suillaceae</taxon>
        <taxon>Suillus</taxon>
    </lineage>
</organism>
<feature type="signal peptide" evidence="1">
    <location>
        <begin position="1"/>
        <end position="20"/>
    </location>
</feature>
<name>A0AAD4HSV4_9AGAM</name>
<reference evidence="2" key="1">
    <citation type="journal article" date="2020" name="New Phytol.">
        <title>Comparative genomics reveals dynamic genome evolution in host specialist ectomycorrhizal fungi.</title>
        <authorList>
            <person name="Lofgren L.A."/>
            <person name="Nguyen N.H."/>
            <person name="Vilgalys R."/>
            <person name="Ruytinx J."/>
            <person name="Liao H.L."/>
            <person name="Branco S."/>
            <person name="Kuo A."/>
            <person name="LaButti K."/>
            <person name="Lipzen A."/>
            <person name="Andreopoulos W."/>
            <person name="Pangilinan J."/>
            <person name="Riley R."/>
            <person name="Hundley H."/>
            <person name="Na H."/>
            <person name="Barry K."/>
            <person name="Grigoriev I.V."/>
            <person name="Stajich J.E."/>
            <person name="Kennedy P.G."/>
        </authorList>
    </citation>
    <scope>NUCLEOTIDE SEQUENCE</scope>
    <source>
        <strain evidence="2">FC203</strain>
    </source>
</reference>
<protein>
    <recommendedName>
        <fullName evidence="4">Secreted protein</fullName>
    </recommendedName>
</protein>
<dbReference type="GeneID" id="64654658"/>
<comment type="caution">
    <text evidence="2">The sequence shown here is derived from an EMBL/GenBank/DDBJ whole genome shotgun (WGS) entry which is preliminary data.</text>
</comment>